<dbReference type="InterPro" id="IPR052021">
    <property type="entry name" value="Type-I_RS_S_subunit"/>
</dbReference>
<dbReference type="AlphaFoldDB" id="A0A0Z8NIZ9"/>
<evidence type="ECO:0000259" key="5">
    <source>
        <dbReference type="Pfam" id="PF01420"/>
    </source>
</evidence>
<evidence type="ECO:0000313" key="6">
    <source>
        <dbReference type="EMBL" id="CYW28124.1"/>
    </source>
</evidence>
<comment type="similarity">
    <text evidence="1">Belongs to the type-I restriction system S methylase family.</text>
</comment>
<keyword evidence="2" id="KW-0680">Restriction system</keyword>
<reference evidence="6 7" key="1">
    <citation type="submission" date="2016-02" db="EMBL/GenBank/DDBJ databases">
        <authorList>
            <consortium name="Pathogen Informatics"/>
        </authorList>
    </citation>
    <scope>NUCLEOTIDE SEQUENCE [LARGE SCALE GENOMIC DNA]</scope>
    <source>
        <strain evidence="6 7">SS1013</strain>
    </source>
</reference>
<dbReference type="Proteomes" id="UP000069526">
    <property type="component" value="Unassembled WGS sequence"/>
</dbReference>
<dbReference type="PANTHER" id="PTHR30408">
    <property type="entry name" value="TYPE-1 RESTRICTION ENZYME ECOKI SPECIFICITY PROTEIN"/>
    <property type="match status" value="1"/>
</dbReference>
<evidence type="ECO:0000256" key="4">
    <source>
        <dbReference type="SAM" id="Coils"/>
    </source>
</evidence>
<proteinExistence type="inferred from homology"/>
<feature type="coiled-coil region" evidence="4">
    <location>
        <begin position="360"/>
        <end position="387"/>
    </location>
</feature>
<evidence type="ECO:0000256" key="3">
    <source>
        <dbReference type="ARBA" id="ARBA00023125"/>
    </source>
</evidence>
<feature type="domain" description="Type I restriction modification DNA specificity" evidence="5">
    <location>
        <begin position="205"/>
        <end position="373"/>
    </location>
</feature>
<accession>A0A0Z8NIZ9</accession>
<dbReference type="InterPro" id="IPR000055">
    <property type="entry name" value="Restrct_endonuc_typeI_TRD"/>
</dbReference>
<dbReference type="GO" id="GO:0003677">
    <property type="term" value="F:DNA binding"/>
    <property type="evidence" value="ECO:0007669"/>
    <property type="project" value="UniProtKB-KW"/>
</dbReference>
<name>A0A0Z8NIZ9_STRSU</name>
<dbReference type="RefSeq" id="WP_044767464.1">
    <property type="nucleotide sequence ID" value="NZ_CEIH01000125.1"/>
</dbReference>
<evidence type="ECO:0000256" key="2">
    <source>
        <dbReference type="ARBA" id="ARBA00022747"/>
    </source>
</evidence>
<dbReference type="PANTHER" id="PTHR30408:SF12">
    <property type="entry name" value="TYPE I RESTRICTION ENZYME MJAVIII SPECIFICITY SUBUNIT"/>
    <property type="match status" value="1"/>
</dbReference>
<keyword evidence="3" id="KW-0238">DNA-binding</keyword>
<protein>
    <submittedName>
        <fullName evidence="6">Type I restriction enzyme, S subunit</fullName>
    </submittedName>
</protein>
<keyword evidence="4" id="KW-0175">Coiled coil</keyword>
<dbReference type="EMBL" id="FIJK01000021">
    <property type="protein sequence ID" value="CYW28124.1"/>
    <property type="molecule type" value="Genomic_DNA"/>
</dbReference>
<gene>
    <name evidence="6" type="ORF">ERS132539_01069</name>
</gene>
<organism evidence="6 7">
    <name type="scientific">Streptococcus suis</name>
    <dbReference type="NCBI Taxonomy" id="1307"/>
    <lineage>
        <taxon>Bacteria</taxon>
        <taxon>Bacillati</taxon>
        <taxon>Bacillota</taxon>
        <taxon>Bacilli</taxon>
        <taxon>Lactobacillales</taxon>
        <taxon>Streptococcaceae</taxon>
        <taxon>Streptococcus</taxon>
    </lineage>
</organism>
<feature type="domain" description="Type I restriction modification DNA specificity" evidence="5">
    <location>
        <begin position="18"/>
        <end position="177"/>
    </location>
</feature>
<evidence type="ECO:0000256" key="1">
    <source>
        <dbReference type="ARBA" id="ARBA00010923"/>
    </source>
</evidence>
<dbReference type="InterPro" id="IPR044946">
    <property type="entry name" value="Restrct_endonuc_typeI_TRD_sf"/>
</dbReference>
<sequence length="390" mass="43867">MKTNNNIPAYRFQGYTDAWELRKIFEIADRFDNLRVPIASSLRVSGSTPYYGANGIQDYVEGYTHEGEFILVAEDGANDLKNYPVNLVNGKIWVNNHAHVLQGKNSIADNKFLAFSINQTNIESLLVGGGRAKLNSDVLMNIELKLPSPAEQEAIGTFFSTLDRQITLHQRKLDTLKEQKKTYLKLLFPAKGQNKPALRFQGFEDDWEEVKLGEVCTIQGGNAWKSDSYSLTGEYLVVTIANVTGEYFIDDKKGNRIDINPNVMQYVLKKGDILISLTGNVGRVSKMTESKGVLNQRVGKLTTTANFEFIFSILRTEKFENEMRLASQGAAQANISNKDVLQYMIPLPSLPEQEAIGTFFQTLDQDLAQVEDKLASLKEMKKTLLRKLFV</sequence>
<dbReference type="CDD" id="cd17262">
    <property type="entry name" value="RMtype1_S_Aco12261I-TRD2-CR2"/>
    <property type="match status" value="1"/>
</dbReference>
<dbReference type="Pfam" id="PF01420">
    <property type="entry name" value="Methylase_S"/>
    <property type="match status" value="2"/>
</dbReference>
<dbReference type="SUPFAM" id="SSF116734">
    <property type="entry name" value="DNA methylase specificity domain"/>
    <property type="match status" value="2"/>
</dbReference>
<dbReference type="Gene3D" id="3.90.220.20">
    <property type="entry name" value="DNA methylase specificity domains"/>
    <property type="match status" value="2"/>
</dbReference>
<dbReference type="CDD" id="cd17278">
    <property type="entry name" value="RMtype1_S_LdeBORF1052P-TRD2-CR2"/>
    <property type="match status" value="1"/>
</dbReference>
<dbReference type="GO" id="GO:0009307">
    <property type="term" value="P:DNA restriction-modification system"/>
    <property type="evidence" value="ECO:0007669"/>
    <property type="project" value="UniProtKB-KW"/>
</dbReference>
<evidence type="ECO:0000313" key="7">
    <source>
        <dbReference type="Proteomes" id="UP000069526"/>
    </source>
</evidence>